<proteinExistence type="predicted"/>
<dbReference type="EMBL" id="GGMR01016780">
    <property type="protein sequence ID" value="MBY29399.1"/>
    <property type="molecule type" value="Transcribed_RNA"/>
</dbReference>
<dbReference type="AlphaFoldDB" id="A0A2S2PIX2"/>
<protein>
    <recommendedName>
        <fullName evidence="2">DUF4806 domain-containing protein</fullName>
    </recommendedName>
</protein>
<accession>A0A2S2PIX2</accession>
<evidence type="ECO:0008006" key="2">
    <source>
        <dbReference type="Google" id="ProtNLM"/>
    </source>
</evidence>
<name>A0A2S2PIX2_SCHGA</name>
<reference evidence="1" key="1">
    <citation type="submission" date="2018-04" db="EMBL/GenBank/DDBJ databases">
        <title>Transcriptome of Schizaphis graminum biotype I.</title>
        <authorList>
            <person name="Scully E.D."/>
            <person name="Geib S.M."/>
            <person name="Palmer N.A."/>
            <person name="Koch K."/>
            <person name="Bradshaw J."/>
            <person name="Heng-Moss T."/>
            <person name="Sarath G."/>
        </authorList>
    </citation>
    <scope>NUCLEOTIDE SEQUENCE</scope>
</reference>
<sequence>MYNNYQILFIFLLVSKELKTLKKEIHIIKVDVIKNQEILNNLSENDRRTVSTVDIRQAINRASLKIPVQTISELNDIEEDEDKLSTLARILQRDARSFDAKRTTYLAMKLIMQNRVAEFLNMEGRRGQKTAFVKYKIYTCVIDCVKDIFPTVSLIEIKGHISDWLKQAPRRK</sequence>
<gene>
    <name evidence="1" type="ORF">g.168673</name>
</gene>
<organism evidence="1">
    <name type="scientific">Schizaphis graminum</name>
    <name type="common">Green bug aphid</name>
    <dbReference type="NCBI Taxonomy" id="13262"/>
    <lineage>
        <taxon>Eukaryota</taxon>
        <taxon>Metazoa</taxon>
        <taxon>Ecdysozoa</taxon>
        <taxon>Arthropoda</taxon>
        <taxon>Hexapoda</taxon>
        <taxon>Insecta</taxon>
        <taxon>Pterygota</taxon>
        <taxon>Neoptera</taxon>
        <taxon>Paraneoptera</taxon>
        <taxon>Hemiptera</taxon>
        <taxon>Sternorrhyncha</taxon>
        <taxon>Aphidomorpha</taxon>
        <taxon>Aphidoidea</taxon>
        <taxon>Aphididae</taxon>
        <taxon>Aphidini</taxon>
        <taxon>Schizaphis</taxon>
    </lineage>
</organism>
<evidence type="ECO:0000313" key="1">
    <source>
        <dbReference type="EMBL" id="MBY29399.1"/>
    </source>
</evidence>